<evidence type="ECO:0000256" key="1">
    <source>
        <dbReference type="PROSITE-ProRule" id="PRU00047"/>
    </source>
</evidence>
<dbReference type="SMART" id="SM00343">
    <property type="entry name" value="ZnF_C2HC"/>
    <property type="match status" value="1"/>
</dbReference>
<dbReference type="Proteomes" id="UP000653305">
    <property type="component" value="Unassembled WGS sequence"/>
</dbReference>
<reference evidence="4" key="1">
    <citation type="submission" date="2020-07" db="EMBL/GenBank/DDBJ databases">
        <title>Ethylene signaling mediates host invasion by parasitic plants.</title>
        <authorList>
            <person name="Yoshida S."/>
        </authorList>
    </citation>
    <scope>NUCLEOTIDE SEQUENCE</scope>
    <source>
        <strain evidence="4">Okayama</strain>
    </source>
</reference>
<accession>A0A830D6U3</accession>
<evidence type="ECO:0000313" key="5">
    <source>
        <dbReference type="Proteomes" id="UP000653305"/>
    </source>
</evidence>
<keyword evidence="1" id="KW-0862">Zinc</keyword>
<keyword evidence="1" id="KW-0479">Metal-binding</keyword>
<sequence>MDRKQMENSRKRKGEELNRGENKNLDKQGKKDGHNQADQPAKPVYGNCGKGHFGECLAGKNACFRCKQIRHLANDCPVFGNTKFAEKKGPGGRARVFNMQLLNRGKSI</sequence>
<feature type="region of interest" description="Disordered" evidence="2">
    <location>
        <begin position="1"/>
        <end position="46"/>
    </location>
</feature>
<comment type="caution">
    <text evidence="4">The sequence shown here is derived from an EMBL/GenBank/DDBJ whole genome shotgun (WGS) entry which is preliminary data.</text>
</comment>
<feature type="compositionally biased region" description="Basic and acidic residues" evidence="2">
    <location>
        <begin position="1"/>
        <end position="35"/>
    </location>
</feature>
<gene>
    <name evidence="4" type="ORF">PHJA_002427500</name>
</gene>
<evidence type="ECO:0000259" key="3">
    <source>
        <dbReference type="PROSITE" id="PS50158"/>
    </source>
</evidence>
<dbReference type="Gene3D" id="4.10.60.10">
    <property type="entry name" value="Zinc finger, CCHC-type"/>
    <property type="match status" value="1"/>
</dbReference>
<dbReference type="OrthoDB" id="1751882at2759"/>
<feature type="domain" description="CCHC-type" evidence="3">
    <location>
        <begin position="63"/>
        <end position="77"/>
    </location>
</feature>
<name>A0A830D6U3_9LAMI</name>
<dbReference type="EMBL" id="BMAC01000779">
    <property type="protein sequence ID" value="GFQ02836.1"/>
    <property type="molecule type" value="Genomic_DNA"/>
</dbReference>
<dbReference type="PROSITE" id="PS50158">
    <property type="entry name" value="ZF_CCHC"/>
    <property type="match status" value="1"/>
</dbReference>
<protein>
    <recommendedName>
        <fullName evidence="3">CCHC-type domain-containing protein</fullName>
    </recommendedName>
</protein>
<dbReference type="GO" id="GO:0008270">
    <property type="term" value="F:zinc ion binding"/>
    <property type="evidence" value="ECO:0007669"/>
    <property type="project" value="UniProtKB-KW"/>
</dbReference>
<keyword evidence="5" id="KW-1185">Reference proteome</keyword>
<dbReference type="GO" id="GO:0003676">
    <property type="term" value="F:nucleic acid binding"/>
    <property type="evidence" value="ECO:0007669"/>
    <property type="project" value="InterPro"/>
</dbReference>
<dbReference type="AlphaFoldDB" id="A0A830D6U3"/>
<evidence type="ECO:0000313" key="4">
    <source>
        <dbReference type="EMBL" id="GFQ02836.1"/>
    </source>
</evidence>
<keyword evidence="1" id="KW-0863">Zinc-finger</keyword>
<evidence type="ECO:0000256" key="2">
    <source>
        <dbReference type="SAM" id="MobiDB-lite"/>
    </source>
</evidence>
<dbReference type="InterPro" id="IPR001878">
    <property type="entry name" value="Znf_CCHC"/>
</dbReference>
<organism evidence="4 5">
    <name type="scientific">Phtheirospermum japonicum</name>
    <dbReference type="NCBI Taxonomy" id="374723"/>
    <lineage>
        <taxon>Eukaryota</taxon>
        <taxon>Viridiplantae</taxon>
        <taxon>Streptophyta</taxon>
        <taxon>Embryophyta</taxon>
        <taxon>Tracheophyta</taxon>
        <taxon>Spermatophyta</taxon>
        <taxon>Magnoliopsida</taxon>
        <taxon>eudicotyledons</taxon>
        <taxon>Gunneridae</taxon>
        <taxon>Pentapetalae</taxon>
        <taxon>asterids</taxon>
        <taxon>lamiids</taxon>
        <taxon>Lamiales</taxon>
        <taxon>Orobanchaceae</taxon>
        <taxon>Orobanchaceae incertae sedis</taxon>
        <taxon>Phtheirospermum</taxon>
    </lineage>
</organism>
<proteinExistence type="predicted"/>